<name>A0ABR4LKV3_9EURO</name>
<dbReference type="GeneID" id="98146590"/>
<proteinExistence type="predicted"/>
<accession>A0ABR4LKV3</accession>
<comment type="caution">
    <text evidence="1">The sequence shown here is derived from an EMBL/GenBank/DDBJ whole genome shotgun (WGS) entry which is preliminary data.</text>
</comment>
<protein>
    <recommendedName>
        <fullName evidence="3">Clr5 domain-containing protein</fullName>
    </recommendedName>
</protein>
<dbReference type="Proteomes" id="UP001610432">
    <property type="component" value="Unassembled WGS sequence"/>
</dbReference>
<organism evidence="1 2">
    <name type="scientific">Aspergillus lucknowensis</name>
    <dbReference type="NCBI Taxonomy" id="176173"/>
    <lineage>
        <taxon>Eukaryota</taxon>
        <taxon>Fungi</taxon>
        <taxon>Dikarya</taxon>
        <taxon>Ascomycota</taxon>
        <taxon>Pezizomycotina</taxon>
        <taxon>Eurotiomycetes</taxon>
        <taxon>Eurotiomycetidae</taxon>
        <taxon>Eurotiales</taxon>
        <taxon>Aspergillaceae</taxon>
        <taxon>Aspergillus</taxon>
        <taxon>Aspergillus subgen. Nidulantes</taxon>
    </lineage>
</organism>
<evidence type="ECO:0000313" key="1">
    <source>
        <dbReference type="EMBL" id="KAL2864028.1"/>
    </source>
</evidence>
<keyword evidence="2" id="KW-1185">Reference proteome</keyword>
<evidence type="ECO:0008006" key="3">
    <source>
        <dbReference type="Google" id="ProtNLM"/>
    </source>
</evidence>
<dbReference type="EMBL" id="JBFXLQ010000045">
    <property type="protein sequence ID" value="KAL2864028.1"/>
    <property type="molecule type" value="Genomic_DNA"/>
</dbReference>
<reference evidence="1 2" key="1">
    <citation type="submission" date="2024-07" db="EMBL/GenBank/DDBJ databases">
        <title>Section-level genome sequencing and comparative genomics of Aspergillus sections Usti and Cavernicolus.</title>
        <authorList>
            <consortium name="Lawrence Berkeley National Laboratory"/>
            <person name="Nybo J.L."/>
            <person name="Vesth T.C."/>
            <person name="Theobald S."/>
            <person name="Frisvad J.C."/>
            <person name="Larsen T.O."/>
            <person name="Kjaerboelling I."/>
            <person name="Rothschild-Mancinelli K."/>
            <person name="Lyhne E.K."/>
            <person name="Kogle M.E."/>
            <person name="Barry K."/>
            <person name="Clum A."/>
            <person name="Na H."/>
            <person name="Ledsgaard L."/>
            <person name="Lin J."/>
            <person name="Lipzen A."/>
            <person name="Kuo A."/>
            <person name="Riley R."/>
            <person name="Mondo S."/>
            <person name="Labutti K."/>
            <person name="Haridas S."/>
            <person name="Pangalinan J."/>
            <person name="Salamov A.A."/>
            <person name="Simmons B.A."/>
            <person name="Magnuson J.K."/>
            <person name="Chen J."/>
            <person name="Drula E."/>
            <person name="Henrissat B."/>
            <person name="Wiebenga A."/>
            <person name="Lubbers R.J."/>
            <person name="Gomes A.C."/>
            <person name="Macurrencykelacurrency M.R."/>
            <person name="Stajich J."/>
            <person name="Grigoriev I.V."/>
            <person name="Mortensen U.H."/>
            <person name="De Vries R.P."/>
            <person name="Baker S.E."/>
            <person name="Andersen M.R."/>
        </authorList>
    </citation>
    <scope>NUCLEOTIDE SEQUENCE [LARGE SCALE GENOMIC DNA]</scope>
    <source>
        <strain evidence="1 2">CBS 449.75</strain>
    </source>
</reference>
<sequence>MERARIYSKHSAKIFQLFVTDGLTRDQAKLDFEELGLEPRLTAQQWKDLLRDLGIFKNVEGESAILDQTPGGWNCLVFADNVLQSNAEIIKHYQRRQEDPRKKSRHLQYFFLNARIDLESSFNSEKWGPDNQGLYARDQEFRKELRKLSNLHNHMFYAIKRFKDGQNEQGQKLLESAFALHPSRDGSRALQHAITVDLAILVDQTLQPSDPRRLMLQCLNRLSLDDIRPLYLAFDAFSRYIWIKRAGADHVKAYISYNQARFPRADAGEFYSLFTWMAWAGVEDMLVRVDAELGQYSHEAILLWQTAIEFSASKGRYDDMRLICQRLCERFLLHGRALDTNQKQQLNCDAAITFLLLGLAHEALQSPIHARWAFDQAVQLRNRVLPFNTWDATRESALGKLVEIDRRIGAMYTTI</sequence>
<gene>
    <name evidence="1" type="ORF">BJX67DRAFT_374185</name>
</gene>
<dbReference type="RefSeq" id="XP_070883007.1">
    <property type="nucleotide sequence ID" value="XM_071031518.1"/>
</dbReference>
<evidence type="ECO:0000313" key="2">
    <source>
        <dbReference type="Proteomes" id="UP001610432"/>
    </source>
</evidence>